<proteinExistence type="predicted"/>
<evidence type="ECO:0000313" key="4">
    <source>
        <dbReference type="EMBL" id="QDT37125.1"/>
    </source>
</evidence>
<dbReference type="KEGG" id="svp:Pan189_14930"/>
<dbReference type="SUPFAM" id="SSF53187">
    <property type="entry name" value="Zn-dependent exopeptidases"/>
    <property type="match status" value="1"/>
</dbReference>
<gene>
    <name evidence="4" type="ORF">Pan189_14930</name>
</gene>
<dbReference type="GO" id="GO:0016787">
    <property type="term" value="F:hydrolase activity"/>
    <property type="evidence" value="ECO:0007669"/>
    <property type="project" value="UniProtKB-KW"/>
</dbReference>
<keyword evidence="5" id="KW-1185">Reference proteome</keyword>
<dbReference type="Proteomes" id="UP000317318">
    <property type="component" value="Chromosome"/>
</dbReference>
<name>A0A517QZQ0_9PLAN</name>
<dbReference type="EMBL" id="CP036268">
    <property type="protein sequence ID" value="QDT37125.1"/>
    <property type="molecule type" value="Genomic_DNA"/>
</dbReference>
<reference evidence="4 5" key="1">
    <citation type="submission" date="2019-02" db="EMBL/GenBank/DDBJ databases">
        <title>Deep-cultivation of Planctomycetes and their phenomic and genomic characterization uncovers novel biology.</title>
        <authorList>
            <person name="Wiegand S."/>
            <person name="Jogler M."/>
            <person name="Boedeker C."/>
            <person name="Pinto D."/>
            <person name="Vollmers J."/>
            <person name="Rivas-Marin E."/>
            <person name="Kohn T."/>
            <person name="Peeters S.H."/>
            <person name="Heuer A."/>
            <person name="Rast P."/>
            <person name="Oberbeckmann S."/>
            <person name="Bunk B."/>
            <person name="Jeske O."/>
            <person name="Meyerdierks A."/>
            <person name="Storesund J.E."/>
            <person name="Kallscheuer N."/>
            <person name="Luecker S."/>
            <person name="Lage O.M."/>
            <person name="Pohl T."/>
            <person name="Merkel B.J."/>
            <person name="Hornburger P."/>
            <person name="Mueller R.-W."/>
            <person name="Bruemmer F."/>
            <person name="Labrenz M."/>
            <person name="Spormann A.M."/>
            <person name="Op den Camp H."/>
            <person name="Overmann J."/>
            <person name="Amann R."/>
            <person name="Jetten M.S.M."/>
            <person name="Mascher T."/>
            <person name="Medema M.H."/>
            <person name="Devos D.P."/>
            <person name="Kaster A.-K."/>
            <person name="Ovreas L."/>
            <person name="Rohde M."/>
            <person name="Galperin M.Y."/>
            <person name="Jogler C."/>
        </authorList>
    </citation>
    <scope>NUCLEOTIDE SEQUENCE [LARGE SCALE GENOMIC DNA]</scope>
    <source>
        <strain evidence="4 5">Pan189</strain>
    </source>
</reference>
<evidence type="ECO:0000256" key="2">
    <source>
        <dbReference type="ARBA" id="ARBA00022801"/>
    </source>
</evidence>
<evidence type="ECO:0000256" key="1">
    <source>
        <dbReference type="ARBA" id="ARBA00022723"/>
    </source>
</evidence>
<evidence type="ECO:0000259" key="3">
    <source>
        <dbReference type="Pfam" id="PF04389"/>
    </source>
</evidence>
<feature type="domain" description="Peptidase M28" evidence="3">
    <location>
        <begin position="73"/>
        <end position="134"/>
    </location>
</feature>
<dbReference type="PANTHER" id="PTHR43808:SF17">
    <property type="entry name" value="PEPTIDASE M20"/>
    <property type="match status" value="1"/>
</dbReference>
<dbReference type="AlphaFoldDB" id="A0A517QZQ0"/>
<dbReference type="Pfam" id="PF04389">
    <property type="entry name" value="Peptidase_M28"/>
    <property type="match status" value="1"/>
</dbReference>
<keyword evidence="2" id="KW-0378">Hydrolase</keyword>
<dbReference type="OrthoDB" id="9776600at2"/>
<dbReference type="InterPro" id="IPR036264">
    <property type="entry name" value="Bact_exopeptidase_dim_dom"/>
</dbReference>
<protein>
    <submittedName>
        <fullName evidence="4">Peptidase</fullName>
    </submittedName>
</protein>
<sequence length="393" mass="42866">MSSVLVNDYDLSRIAQLPEELAPLREEILANVVMLGQIPAIGGEEHERVRYMLDRFAEQGVPEAGPDEFGNAIGFQPGRTGAKTVIVTAHLDTIVAHNIDHNLTIESKRIVGPGVSDNALGAAVVTMLPTLLQKLGIELDCNLYLIGSVGSLNRGNHGGLRFFLDNSPRPFDHGICVEGVELGRLNFFSIGTIRGDVTCNVRPIESRSYGSESAIVVLNYIINRILRIEVPTRPFTKIRLAQVFAGISYDVEPEHAMLGFEVNSHSDFMIERIESQIQDIVAELGARHAVDARLDVFFRRQAGGLPFSHPLVKSTLDVMEALEIRPDQGHSPSELSEFISRGIPAVTLGISQGKKNHNEPDYVLIDPILKGVSQVIGSLLAIDAGVCDQKPTT</sequence>
<dbReference type="PANTHER" id="PTHR43808">
    <property type="entry name" value="ACETYLORNITHINE DEACETYLASE"/>
    <property type="match status" value="1"/>
</dbReference>
<dbReference type="RefSeq" id="WP_145363268.1">
    <property type="nucleotide sequence ID" value="NZ_CP036268.1"/>
</dbReference>
<dbReference type="InterPro" id="IPR007484">
    <property type="entry name" value="Peptidase_M28"/>
</dbReference>
<dbReference type="InterPro" id="IPR050072">
    <property type="entry name" value="Peptidase_M20A"/>
</dbReference>
<dbReference type="SUPFAM" id="SSF55031">
    <property type="entry name" value="Bacterial exopeptidase dimerisation domain"/>
    <property type="match status" value="1"/>
</dbReference>
<evidence type="ECO:0000313" key="5">
    <source>
        <dbReference type="Proteomes" id="UP000317318"/>
    </source>
</evidence>
<keyword evidence="1" id="KW-0479">Metal-binding</keyword>
<organism evidence="4 5">
    <name type="scientific">Stratiformator vulcanicus</name>
    <dbReference type="NCBI Taxonomy" id="2527980"/>
    <lineage>
        <taxon>Bacteria</taxon>
        <taxon>Pseudomonadati</taxon>
        <taxon>Planctomycetota</taxon>
        <taxon>Planctomycetia</taxon>
        <taxon>Planctomycetales</taxon>
        <taxon>Planctomycetaceae</taxon>
        <taxon>Stratiformator</taxon>
    </lineage>
</organism>
<accession>A0A517QZQ0</accession>
<dbReference type="Gene3D" id="3.40.630.10">
    <property type="entry name" value="Zn peptidases"/>
    <property type="match status" value="1"/>
</dbReference>